<dbReference type="EMBL" id="BGPR01003170">
    <property type="protein sequence ID" value="GBM84578.1"/>
    <property type="molecule type" value="Genomic_DNA"/>
</dbReference>
<dbReference type="AlphaFoldDB" id="A0A4Y2J5J9"/>
<reference evidence="1 2" key="1">
    <citation type="journal article" date="2019" name="Sci. Rep.">
        <title>Orb-weaving spider Araneus ventricosus genome elucidates the spidroin gene catalogue.</title>
        <authorList>
            <person name="Kono N."/>
            <person name="Nakamura H."/>
            <person name="Ohtoshi R."/>
            <person name="Moran D.A.P."/>
            <person name="Shinohara A."/>
            <person name="Yoshida Y."/>
            <person name="Fujiwara M."/>
            <person name="Mori M."/>
            <person name="Tomita M."/>
            <person name="Arakawa K."/>
        </authorList>
    </citation>
    <scope>NUCLEOTIDE SEQUENCE [LARGE SCALE GENOMIC DNA]</scope>
</reference>
<comment type="caution">
    <text evidence="1">The sequence shown here is derived from an EMBL/GenBank/DDBJ whole genome shotgun (WGS) entry which is preliminary data.</text>
</comment>
<keyword evidence="2" id="KW-1185">Reference proteome</keyword>
<organism evidence="1 2">
    <name type="scientific">Araneus ventricosus</name>
    <name type="common">Orbweaver spider</name>
    <name type="synonym">Epeira ventricosa</name>
    <dbReference type="NCBI Taxonomy" id="182803"/>
    <lineage>
        <taxon>Eukaryota</taxon>
        <taxon>Metazoa</taxon>
        <taxon>Ecdysozoa</taxon>
        <taxon>Arthropoda</taxon>
        <taxon>Chelicerata</taxon>
        <taxon>Arachnida</taxon>
        <taxon>Araneae</taxon>
        <taxon>Araneomorphae</taxon>
        <taxon>Entelegynae</taxon>
        <taxon>Araneoidea</taxon>
        <taxon>Araneidae</taxon>
        <taxon>Araneus</taxon>
    </lineage>
</organism>
<proteinExistence type="predicted"/>
<name>A0A4Y2J5J9_ARAVE</name>
<protein>
    <submittedName>
        <fullName evidence="1">Uncharacterized protein</fullName>
    </submittedName>
</protein>
<evidence type="ECO:0000313" key="1">
    <source>
        <dbReference type="EMBL" id="GBM84578.1"/>
    </source>
</evidence>
<evidence type="ECO:0000313" key="2">
    <source>
        <dbReference type="Proteomes" id="UP000499080"/>
    </source>
</evidence>
<gene>
    <name evidence="1" type="ORF">AVEN_33851_1</name>
</gene>
<sequence>MHSEKITKSKSRNVLRSFFIDEDYSLSSCYEVKKLTVSGTAPHFNGLFKTDQANSKVSFRKRLLFQVNVRSQVRKKTLDLQSEFRWVFFQHPPHIQDISQDDAGSWDP</sequence>
<accession>A0A4Y2J5J9</accession>
<dbReference type="Proteomes" id="UP000499080">
    <property type="component" value="Unassembled WGS sequence"/>
</dbReference>